<feature type="region of interest" description="Disordered" evidence="1">
    <location>
        <begin position="1"/>
        <end position="28"/>
    </location>
</feature>
<evidence type="ECO:0000313" key="3">
    <source>
        <dbReference type="Proteomes" id="UP001176521"/>
    </source>
</evidence>
<keyword evidence="3" id="KW-1185">Reference proteome</keyword>
<dbReference type="AlphaFoldDB" id="A0AAN6G406"/>
<feature type="region of interest" description="Disordered" evidence="1">
    <location>
        <begin position="80"/>
        <end position="148"/>
    </location>
</feature>
<name>A0AAN6G406_9BASI</name>
<proteinExistence type="predicted"/>
<accession>A0AAN6G406</accession>
<dbReference type="EMBL" id="JAPDMQ010000938">
    <property type="protein sequence ID" value="KAK0519641.1"/>
    <property type="molecule type" value="Genomic_DNA"/>
</dbReference>
<evidence type="ECO:0000313" key="2">
    <source>
        <dbReference type="EMBL" id="KAK0519641.1"/>
    </source>
</evidence>
<organism evidence="2 3">
    <name type="scientific">Tilletia horrida</name>
    <dbReference type="NCBI Taxonomy" id="155126"/>
    <lineage>
        <taxon>Eukaryota</taxon>
        <taxon>Fungi</taxon>
        <taxon>Dikarya</taxon>
        <taxon>Basidiomycota</taxon>
        <taxon>Ustilaginomycotina</taxon>
        <taxon>Exobasidiomycetes</taxon>
        <taxon>Tilletiales</taxon>
        <taxon>Tilletiaceae</taxon>
        <taxon>Tilletia</taxon>
    </lineage>
</organism>
<dbReference type="Proteomes" id="UP001176521">
    <property type="component" value="Unassembled WGS sequence"/>
</dbReference>
<evidence type="ECO:0000256" key="1">
    <source>
        <dbReference type="SAM" id="MobiDB-lite"/>
    </source>
</evidence>
<reference evidence="2" key="1">
    <citation type="journal article" date="2023" name="PhytoFront">
        <title>Draft Genome Resources of Seven Strains of Tilletia horrida, Causal Agent of Kernel Smut of Rice.</title>
        <authorList>
            <person name="Khanal S."/>
            <person name="Antony Babu S."/>
            <person name="Zhou X.G."/>
        </authorList>
    </citation>
    <scope>NUCLEOTIDE SEQUENCE</scope>
    <source>
        <strain evidence="2">TX3</strain>
    </source>
</reference>
<sequence length="608" mass="66725">MPDSSAAASEDGNLNTPAGPPTVGSAGVQSDPIIQVLAELRAIRETQTRTAAELASIKFSQLTAEGRFADVSTRLETLERVRDSRAPSPETVFPDLGAAKQETPTLVRFSAQDARSGYQDGATSNKAAHGSRDPPPHMGRRGAPDVSISRIPSALDDSLAVDRSLSQRLLDPAIPDSDRVKLLEQDYAEQAAAGGRRVNNDDLWRTAFDVVRRDAEGKNVSRPEILRRVQDIVYDQALKSAAAGTALTNSTRKKTESSERRINLSGVNKIVSLEDDNFDAWETDLWSFLQSYPKARAMLFQDSCMGYDHALDEELGGLIGLTVGESYKNKVLRQLRRRGETRGTQYLAELTREANRDSESRKTLLRQKLLATTQKAGEGMRAYADRHQAIARQLSNIDETLTDREMVNFLLKNLHPSIAGLRDALFAAQAAAGRNMSYNEVVSFMLTMEEMRSLYTMTTASNQPLGRFSARHVSAEHDSDEATATTLDLNQLSEEEAVAYVARFHQQRRSGSPGPPPGHPQAAEWFPGECNLCGNIGHREARCKLRARLLDGSGPGPRYEHRAEAKHAVGDLTEEEVKARLVELFPAARLDAEAPVAKVAKVLSANLE</sequence>
<protein>
    <submittedName>
        <fullName evidence="2">Uncharacterized protein</fullName>
    </submittedName>
</protein>
<comment type="caution">
    <text evidence="2">The sequence shown here is derived from an EMBL/GenBank/DDBJ whole genome shotgun (WGS) entry which is preliminary data.</text>
</comment>
<gene>
    <name evidence="2" type="ORF">OC842_007381</name>
</gene>